<feature type="domain" description="SLH" evidence="3">
    <location>
        <begin position="98"/>
        <end position="161"/>
    </location>
</feature>
<keyword evidence="2" id="KW-0732">Signal</keyword>
<proteinExistence type="predicted"/>
<evidence type="ECO:0000259" key="3">
    <source>
        <dbReference type="PROSITE" id="PS51272"/>
    </source>
</evidence>
<reference evidence="4 5" key="1">
    <citation type="submission" date="2024-04" db="EMBL/GenBank/DDBJ databases">
        <title>draft genome sequnece of Paenibacillus filicis.</title>
        <authorList>
            <person name="Kim D.-U."/>
        </authorList>
    </citation>
    <scope>NUCLEOTIDE SEQUENCE [LARGE SCALE GENOMIC DNA]</scope>
    <source>
        <strain evidence="4 5">KACC14197</strain>
    </source>
</reference>
<dbReference type="RefSeq" id="WP_341414808.1">
    <property type="nucleotide sequence ID" value="NZ_JBBPCC010000003.1"/>
</dbReference>
<dbReference type="Gene3D" id="2.60.40.1080">
    <property type="match status" value="2"/>
</dbReference>
<name>A0ABU9DI66_9BACL</name>
<protein>
    <submittedName>
        <fullName evidence="4">S-layer homology domain-containing protein</fullName>
    </submittedName>
</protein>
<organism evidence="4 5">
    <name type="scientific">Paenibacillus filicis</name>
    <dbReference type="NCBI Taxonomy" id="669464"/>
    <lineage>
        <taxon>Bacteria</taxon>
        <taxon>Bacillati</taxon>
        <taxon>Bacillota</taxon>
        <taxon>Bacilli</taxon>
        <taxon>Bacillales</taxon>
        <taxon>Paenibacillaceae</taxon>
        <taxon>Paenibacillus</taxon>
    </lineage>
</organism>
<feature type="region of interest" description="Disordered" evidence="1">
    <location>
        <begin position="396"/>
        <end position="431"/>
    </location>
</feature>
<dbReference type="InterPro" id="IPR001119">
    <property type="entry name" value="SLH_dom"/>
</dbReference>
<dbReference type="SMART" id="SM00635">
    <property type="entry name" value="BID_2"/>
    <property type="match status" value="5"/>
</dbReference>
<dbReference type="InterPro" id="IPR013783">
    <property type="entry name" value="Ig-like_fold"/>
</dbReference>
<feature type="chain" id="PRO_5046356019" evidence="2">
    <location>
        <begin position="27"/>
        <end position="1169"/>
    </location>
</feature>
<gene>
    <name evidence="4" type="ORF">WMW72_07485</name>
</gene>
<feature type="signal peptide" evidence="2">
    <location>
        <begin position="1"/>
        <end position="26"/>
    </location>
</feature>
<feature type="compositionally biased region" description="Low complexity" evidence="1">
    <location>
        <begin position="399"/>
        <end position="426"/>
    </location>
</feature>
<comment type="caution">
    <text evidence="4">The sequence shown here is derived from an EMBL/GenBank/DDBJ whole genome shotgun (WGS) entry which is preliminary data.</text>
</comment>
<sequence length="1169" mass="122048">MMNQEWNKWLLTTVMLSMAISSTATGAGQITDRSGQAPLIFSDQSYISPAKRAAVDEAVKQGLLSGYPDASFRPSQLLTRQELAVLLAKVMHLQPKEGTASSFADIEDSWAVPYIEALAEAGLINGAATHTYRPSDPVTREELAAIFVRAVNGVEARGGLEPVLTDHGSISPWAEKAVSAALRLGLMSADGEAFNPHGHLERQDIASYLLDIFKAQEQTATIERIDGDMVIIGGKPYLISGALKDLLGDRNRDALEGAVLKYRSVNHSVNDLLRIEITKSGTDGKPVQLDVSGTPFQGELVIAADHIAVKGDSLAQVVLKLGAGSLNLQAKVARVVVDTDQPVKLEGSGAWGELNIARPDARLSLGKDVKIEKLQVPDNVTADKLITNYSDVKKQITVTPPSGSSQAPGTPQSPSGSSDSSDSSDPVPINHAPTVANAVYHRTGYTGLGSVTVELQSVFADADGDTLSLSAQSSDRAVADVALNGTSLSLIPNQAGTAIVTLRAADGKGGVAQTSFTFTVLEGPSTNHAPKPTRWLDDLTFVEGAAPVSIPVTDLFADEDGDVWTLSVSSGQPSVVEAVYGAGLLTLTPRSLGSASVVVTADDGKGGIGQVVFNTVVNAAVPVNHAPTVAFPLPAVTYRADAGVQTISLASVFADADGDPLTLSAASSADAVATVTVTGTTLTVTPVAAGHAVITITARDVHDAAVTTTLDVTVSALPQNHVPTVVAAPSPLTHQVEDGAKTLSLVGVFADEDGDALTYSAVSSDTAVATVAVIGSDLIVTPLTAGSMTVTLKATDLRGASVTTPLTVTLKANHAPTVLAAPSPLTHQVEDGAKTLSLVGVFADEDGDALTYSAESSDTAVAEAVITGSTLKVTPLRAGSATITVTANDGRGGTVQTSFQATFTAGQVNHQPTVKQALTAKTFNLLDTLLPYESLVEKLDISNVFEDADGDALTYSVTSSQTAVATAAVQGTELKISPLGVGSTTLTLSATDGKSAPVSVSFQVTFQKSGIFFSELVWGPDFYQFIELYNPTNATLDSSKLRIVRSDATEIDLSNQSTVTDIKPNKTFVLSEAFYDKDLDEFQVDSDSSISLELADDTIQSPIDLELYYDDGAGHRLLLDKAVISRGHALSRKNGLIVGSPSSYDAQDWNDNEDSDTLYDGLNSYRIIP</sequence>
<keyword evidence="5" id="KW-1185">Reference proteome</keyword>
<dbReference type="PANTHER" id="PTHR43308">
    <property type="entry name" value="OUTER MEMBRANE PROTEIN ALPHA-RELATED"/>
    <property type="match status" value="1"/>
</dbReference>
<dbReference type="InterPro" id="IPR051465">
    <property type="entry name" value="Cell_Envelope_Struct_Comp"/>
</dbReference>
<dbReference type="PANTHER" id="PTHR43308:SF5">
    <property type="entry name" value="S-LAYER PROTEIN _ PEPTIDOGLYCAN ENDO-BETA-N-ACETYLGLUCOSAMINIDASE"/>
    <property type="match status" value="1"/>
</dbReference>
<evidence type="ECO:0000313" key="5">
    <source>
        <dbReference type="Proteomes" id="UP001469365"/>
    </source>
</evidence>
<dbReference type="Gene3D" id="2.60.40.10">
    <property type="entry name" value="Immunoglobulins"/>
    <property type="match status" value="4"/>
</dbReference>
<dbReference type="Pfam" id="PF00395">
    <property type="entry name" value="SLH"/>
    <property type="match status" value="3"/>
</dbReference>
<dbReference type="InterPro" id="IPR003343">
    <property type="entry name" value="Big_2"/>
</dbReference>
<dbReference type="Proteomes" id="UP001469365">
    <property type="component" value="Unassembled WGS sequence"/>
</dbReference>
<dbReference type="Pfam" id="PF17963">
    <property type="entry name" value="Big_9"/>
    <property type="match status" value="1"/>
</dbReference>
<evidence type="ECO:0000256" key="2">
    <source>
        <dbReference type="SAM" id="SignalP"/>
    </source>
</evidence>
<feature type="domain" description="SLH" evidence="3">
    <location>
        <begin position="38"/>
        <end position="97"/>
    </location>
</feature>
<dbReference type="PROSITE" id="PS51272">
    <property type="entry name" value="SLH"/>
    <property type="match status" value="2"/>
</dbReference>
<evidence type="ECO:0000313" key="4">
    <source>
        <dbReference type="EMBL" id="MEK8127758.1"/>
    </source>
</evidence>
<dbReference type="EMBL" id="JBBPCC010000003">
    <property type="protein sequence ID" value="MEK8127758.1"/>
    <property type="molecule type" value="Genomic_DNA"/>
</dbReference>
<accession>A0ABU9DI66</accession>
<evidence type="ECO:0000256" key="1">
    <source>
        <dbReference type="SAM" id="MobiDB-lite"/>
    </source>
</evidence>